<feature type="compositionally biased region" description="Basic and acidic residues" evidence="1">
    <location>
        <begin position="48"/>
        <end position="64"/>
    </location>
</feature>
<evidence type="ECO:0000313" key="2">
    <source>
        <dbReference type="EMBL" id="KAF0739022.1"/>
    </source>
</evidence>
<proteinExistence type="predicted"/>
<dbReference type="EMBL" id="VJMJ01000067">
    <property type="protein sequence ID" value="KAF0739022.1"/>
    <property type="molecule type" value="Genomic_DNA"/>
</dbReference>
<name>A0A6G0XFM2_9STRA</name>
<gene>
    <name evidence="2" type="ORF">Ae201684_005210</name>
</gene>
<accession>A0A6G0XFM2</accession>
<keyword evidence="3" id="KW-1185">Reference proteome</keyword>
<feature type="region of interest" description="Disordered" evidence="1">
    <location>
        <begin position="48"/>
        <end position="89"/>
    </location>
</feature>
<dbReference type="AlphaFoldDB" id="A0A6G0XFM2"/>
<feature type="compositionally biased region" description="Basic and acidic residues" evidence="1">
    <location>
        <begin position="73"/>
        <end position="89"/>
    </location>
</feature>
<evidence type="ECO:0000313" key="3">
    <source>
        <dbReference type="Proteomes" id="UP000481153"/>
    </source>
</evidence>
<organism evidence="2 3">
    <name type="scientific">Aphanomyces euteiches</name>
    <dbReference type="NCBI Taxonomy" id="100861"/>
    <lineage>
        <taxon>Eukaryota</taxon>
        <taxon>Sar</taxon>
        <taxon>Stramenopiles</taxon>
        <taxon>Oomycota</taxon>
        <taxon>Saprolegniomycetes</taxon>
        <taxon>Saprolegniales</taxon>
        <taxon>Verrucalvaceae</taxon>
        <taxon>Aphanomyces</taxon>
    </lineage>
</organism>
<evidence type="ECO:0000256" key="1">
    <source>
        <dbReference type="SAM" id="MobiDB-lite"/>
    </source>
</evidence>
<reference evidence="2 3" key="1">
    <citation type="submission" date="2019-07" db="EMBL/GenBank/DDBJ databases">
        <title>Genomics analysis of Aphanomyces spp. identifies a new class of oomycete effector associated with host adaptation.</title>
        <authorList>
            <person name="Gaulin E."/>
        </authorList>
    </citation>
    <scope>NUCLEOTIDE SEQUENCE [LARGE SCALE GENOMIC DNA]</scope>
    <source>
        <strain evidence="2 3">ATCC 201684</strain>
    </source>
</reference>
<dbReference type="Proteomes" id="UP000481153">
    <property type="component" value="Unassembled WGS sequence"/>
</dbReference>
<protein>
    <submittedName>
        <fullName evidence="2">Uncharacterized protein</fullName>
    </submittedName>
</protein>
<sequence>MFVGSATRRRCGSSFVAWENSTHTVIFDFELPTKNTLFAEVLLPRAEKPSTDTVAHRHDKRVQEIEELPQNGVERRCRGPHESRGELEN</sequence>
<comment type="caution">
    <text evidence="2">The sequence shown here is derived from an EMBL/GenBank/DDBJ whole genome shotgun (WGS) entry which is preliminary data.</text>
</comment>